<evidence type="ECO:0000256" key="6">
    <source>
        <dbReference type="ARBA" id="ARBA00023136"/>
    </source>
</evidence>
<evidence type="ECO:0000256" key="8">
    <source>
        <dbReference type="SAM" id="Phobius"/>
    </source>
</evidence>
<evidence type="ECO:0000256" key="5">
    <source>
        <dbReference type="ARBA" id="ARBA00022989"/>
    </source>
</evidence>
<reference evidence="9" key="2">
    <citation type="submission" date="2025-08" db="UniProtKB">
        <authorList>
            <consortium name="Ensembl"/>
        </authorList>
    </citation>
    <scope>IDENTIFICATION</scope>
</reference>
<evidence type="ECO:0000256" key="1">
    <source>
        <dbReference type="ARBA" id="ARBA00004477"/>
    </source>
</evidence>
<feature type="transmembrane region" description="Helical" evidence="8">
    <location>
        <begin position="12"/>
        <end position="31"/>
    </location>
</feature>
<dbReference type="AlphaFoldDB" id="A0A665WDP7"/>
<dbReference type="OMA" id="MDWLQLF"/>
<dbReference type="GO" id="GO:0030258">
    <property type="term" value="P:lipid modification"/>
    <property type="evidence" value="ECO:0007669"/>
    <property type="project" value="TreeGrafter"/>
</dbReference>
<dbReference type="InParanoid" id="A0A665WDP7"/>
<feature type="transmembrane region" description="Helical" evidence="8">
    <location>
        <begin position="197"/>
        <end position="216"/>
    </location>
</feature>
<dbReference type="FunCoup" id="A0A665WDP7">
    <property type="interactions" value="276"/>
</dbReference>
<keyword evidence="10" id="KW-1185">Reference proteome</keyword>
<dbReference type="Proteomes" id="UP000472264">
    <property type="component" value="Chromosome 9"/>
</dbReference>
<dbReference type="PANTHER" id="PTHR13906">
    <property type="entry name" value="PORCUPINE"/>
    <property type="match status" value="1"/>
</dbReference>
<dbReference type="Ensembl" id="ENSENLT00000043306.1">
    <property type="protein sequence ID" value="ENSENLP00000042214.1"/>
    <property type="gene ID" value="ENSENLG00000018089.1"/>
</dbReference>
<keyword evidence="4" id="KW-0256">Endoplasmic reticulum</keyword>
<reference evidence="9" key="1">
    <citation type="submission" date="2021-04" db="EMBL/GenBank/DDBJ databases">
        <authorList>
            <consortium name="Wellcome Sanger Institute Data Sharing"/>
        </authorList>
    </citation>
    <scope>NUCLEOTIDE SEQUENCE [LARGE SCALE GENOMIC DNA]</scope>
</reference>
<accession>A0A665WDP7</accession>
<evidence type="ECO:0000256" key="3">
    <source>
        <dbReference type="ARBA" id="ARBA00022692"/>
    </source>
</evidence>
<dbReference type="Pfam" id="PF03062">
    <property type="entry name" value="MBOAT"/>
    <property type="match status" value="1"/>
</dbReference>
<keyword evidence="2" id="KW-0808">Transferase</keyword>
<evidence type="ECO:0000313" key="9">
    <source>
        <dbReference type="Ensembl" id="ENSENLP00000042214.1"/>
    </source>
</evidence>
<comment type="subcellular location">
    <subcellularLocation>
        <location evidence="1">Endoplasmic reticulum membrane</location>
        <topology evidence="1">Multi-pass membrane protein</topology>
    </subcellularLocation>
</comment>
<keyword evidence="3 8" id="KW-0812">Transmembrane</keyword>
<organism evidence="9 10">
    <name type="scientific">Echeneis naucrates</name>
    <name type="common">Live sharksucker</name>
    <dbReference type="NCBI Taxonomy" id="173247"/>
    <lineage>
        <taxon>Eukaryota</taxon>
        <taxon>Metazoa</taxon>
        <taxon>Chordata</taxon>
        <taxon>Craniata</taxon>
        <taxon>Vertebrata</taxon>
        <taxon>Euteleostomi</taxon>
        <taxon>Actinopterygii</taxon>
        <taxon>Neopterygii</taxon>
        <taxon>Teleostei</taxon>
        <taxon>Neoteleostei</taxon>
        <taxon>Acanthomorphata</taxon>
        <taxon>Carangaria</taxon>
        <taxon>Carangiformes</taxon>
        <taxon>Echeneidae</taxon>
        <taxon>Echeneis</taxon>
    </lineage>
</organism>
<evidence type="ECO:0000313" key="10">
    <source>
        <dbReference type="Proteomes" id="UP000472264"/>
    </source>
</evidence>
<reference evidence="9" key="3">
    <citation type="submission" date="2025-09" db="UniProtKB">
        <authorList>
            <consortium name="Ensembl"/>
        </authorList>
    </citation>
    <scope>IDENTIFICATION</scope>
</reference>
<name>A0A665WDP7_ECHNA</name>
<feature type="transmembrane region" description="Helical" evidence="8">
    <location>
        <begin position="37"/>
        <end position="70"/>
    </location>
</feature>
<feature type="transmembrane region" description="Helical" evidence="8">
    <location>
        <begin position="325"/>
        <end position="345"/>
    </location>
</feature>
<dbReference type="GO" id="GO:0005789">
    <property type="term" value="C:endoplasmic reticulum membrane"/>
    <property type="evidence" value="ECO:0007669"/>
    <property type="project" value="UniProtKB-SubCell"/>
</dbReference>
<keyword evidence="6 8" id="KW-0472">Membrane</keyword>
<feature type="transmembrane region" description="Helical" evidence="8">
    <location>
        <begin position="228"/>
        <end position="246"/>
    </location>
</feature>
<feature type="transmembrane region" description="Helical" evidence="8">
    <location>
        <begin position="366"/>
        <end position="387"/>
    </location>
</feature>
<dbReference type="InterPro" id="IPR004299">
    <property type="entry name" value="MBOAT_fam"/>
</dbReference>
<feature type="transmembrane region" description="Helical" evidence="8">
    <location>
        <begin position="156"/>
        <end position="177"/>
    </location>
</feature>
<dbReference type="PANTHER" id="PTHR13906:SF3">
    <property type="entry name" value="GHRELIN O-ACYLTRANSFERASE"/>
    <property type="match status" value="1"/>
</dbReference>
<proteinExistence type="predicted"/>
<dbReference type="GO" id="GO:0016412">
    <property type="term" value="F:serine O-acyltransferase activity"/>
    <property type="evidence" value="ECO:0007669"/>
    <property type="project" value="TreeGrafter"/>
</dbReference>
<evidence type="ECO:0000256" key="4">
    <source>
        <dbReference type="ARBA" id="ARBA00022824"/>
    </source>
</evidence>
<evidence type="ECO:0000256" key="2">
    <source>
        <dbReference type="ARBA" id="ARBA00022679"/>
    </source>
</evidence>
<feature type="transmembrane region" description="Helical" evidence="8">
    <location>
        <begin position="407"/>
        <end position="426"/>
    </location>
</feature>
<keyword evidence="7" id="KW-0012">Acyltransferase</keyword>
<evidence type="ECO:0000256" key="7">
    <source>
        <dbReference type="ARBA" id="ARBA00023315"/>
    </source>
</evidence>
<keyword evidence="5 8" id="KW-1133">Transmembrane helix</keyword>
<dbReference type="InterPro" id="IPR049941">
    <property type="entry name" value="LPLAT_7/PORCN-like"/>
</dbReference>
<protein>
    <submittedName>
        <fullName evidence="9">Membrane bound O-acyltransferase domain containing 4</fullName>
    </submittedName>
</protein>
<sequence>MGLISWLVEQHQLLMQQCVLLPFAFLFYFLLTSDFRYLVLSVGGCVLAVFTMRLYSVLLFIPVFVFILLLSFAPCSVHNWVFGIQMLWQTFWHLFVQYREYCSREPVSIRLFLALSSLMLLTQRITSLSMDLQEKRVMITFNASSKRKLCETLLPLMSYLLSFTTLLGGPLCSYGQFMSFIQGISHKPPPNTLGVVFLQLMQVLLLEVIRFCLVCFIKHNVPDPSCAALCDILWVWALGLVLRIQYYSHWRISECLNNAAGFGFCENSSGDQSGLSDGDFWTTEASSRMSVFSRRWNNTTALWLRRLVYRRCKHFPLLMTFGFSLWWHGLHFGHFVGFSTWAATVTADYHVHKYLHPKLSSPWRRVLYNCLGWINTQMIVTCVVLAVEFRNMSGVRLLSVTPIGLFPLGNILLLVILLTTSAIVVFR</sequence>